<dbReference type="RefSeq" id="WP_307731332.1">
    <property type="nucleotide sequence ID" value="NZ_BLAY01000029.1"/>
</dbReference>
<dbReference type="NCBIfam" id="TIGR03793">
    <property type="entry name" value="leader_NHLP"/>
    <property type="match status" value="1"/>
</dbReference>
<evidence type="ECO:0000259" key="2">
    <source>
        <dbReference type="Pfam" id="PF02979"/>
    </source>
</evidence>
<protein>
    <submittedName>
        <fullName evidence="3">Nitrile hydratase-like protein</fullName>
    </submittedName>
</protein>
<name>A0AAV3X5B5_9CYAN</name>
<dbReference type="Pfam" id="PF02979">
    <property type="entry name" value="NHase_alpha"/>
    <property type="match status" value="1"/>
</dbReference>
<dbReference type="InterPro" id="IPR036648">
    <property type="entry name" value="CN_Hdrase_a/SCN_Hdrase_g_sf"/>
</dbReference>
<accession>A0AAV3X5B5</accession>
<dbReference type="SUPFAM" id="SSF56209">
    <property type="entry name" value="Nitrile hydratase alpha chain"/>
    <property type="match status" value="1"/>
</dbReference>
<dbReference type="InterPro" id="IPR022513">
    <property type="entry name" value="TOMM_pelo"/>
</dbReference>
<keyword evidence="4" id="KW-1185">Reference proteome</keyword>
<dbReference type="AlphaFoldDB" id="A0AAV3X5B5"/>
<reference evidence="3" key="1">
    <citation type="submission" date="2019-10" db="EMBL/GenBank/DDBJ databases">
        <title>Draft genome sequece of Microseira wollei NIES-4236.</title>
        <authorList>
            <person name="Yamaguchi H."/>
            <person name="Suzuki S."/>
            <person name="Kawachi M."/>
        </authorList>
    </citation>
    <scope>NUCLEOTIDE SEQUENCE</scope>
    <source>
        <strain evidence="3">NIES-4236</strain>
    </source>
</reference>
<proteinExistence type="predicted"/>
<gene>
    <name evidence="3" type="ORF">MiSe_22310</name>
</gene>
<sequence length="128" mass="14363">MHEQLKQMISQAMNTRFEFERQLIERALEDENFKQELLSNPKAVYARESGEEMPTDLEIEVIRETANKVYLVLPNNPAPTTTDEGELSEEALEAVAGGVCISGSRHYAEVCVGFRSWFGKVKGANNLA</sequence>
<dbReference type="Gene3D" id="3.90.330.10">
    <property type="entry name" value="Nitrile hydratase alpha /Thiocyanate hydrolase gamma"/>
    <property type="match status" value="1"/>
</dbReference>
<dbReference type="EMBL" id="BLAY01000029">
    <property type="protein sequence ID" value="GET37478.1"/>
    <property type="molecule type" value="Genomic_DNA"/>
</dbReference>
<dbReference type="GO" id="GO:0003824">
    <property type="term" value="F:catalytic activity"/>
    <property type="evidence" value="ECO:0007669"/>
    <property type="project" value="InterPro"/>
</dbReference>
<organism evidence="3 4">
    <name type="scientific">Microseira wollei NIES-4236</name>
    <dbReference type="NCBI Taxonomy" id="2530354"/>
    <lineage>
        <taxon>Bacteria</taxon>
        <taxon>Bacillati</taxon>
        <taxon>Cyanobacteriota</taxon>
        <taxon>Cyanophyceae</taxon>
        <taxon>Oscillatoriophycideae</taxon>
        <taxon>Aerosakkonematales</taxon>
        <taxon>Aerosakkonemataceae</taxon>
        <taxon>Microseira</taxon>
    </lineage>
</organism>
<comment type="caution">
    <text evidence="3">The sequence shown here is derived from an EMBL/GenBank/DDBJ whole genome shotgun (WGS) entry which is preliminary data.</text>
</comment>
<evidence type="ECO:0000256" key="1">
    <source>
        <dbReference type="ARBA" id="ARBA00022723"/>
    </source>
</evidence>
<evidence type="ECO:0000313" key="3">
    <source>
        <dbReference type="EMBL" id="GET37478.1"/>
    </source>
</evidence>
<dbReference type="GO" id="GO:0046914">
    <property type="term" value="F:transition metal ion binding"/>
    <property type="evidence" value="ECO:0007669"/>
    <property type="project" value="InterPro"/>
</dbReference>
<dbReference type="Proteomes" id="UP001050975">
    <property type="component" value="Unassembled WGS sequence"/>
</dbReference>
<keyword evidence="1" id="KW-0479">Metal-binding</keyword>
<evidence type="ECO:0000313" key="4">
    <source>
        <dbReference type="Proteomes" id="UP001050975"/>
    </source>
</evidence>
<dbReference type="InterPro" id="IPR004232">
    <property type="entry name" value="CN_Hdrtase_a/SCN_Hdrlase_g"/>
</dbReference>
<feature type="domain" description="Nitrile hydratase alpha/Thiocyanate hydrolase gamma" evidence="2">
    <location>
        <begin position="30"/>
        <end position="94"/>
    </location>
</feature>